<accession>A0A830EV65</accession>
<dbReference type="Pfam" id="PF23960">
    <property type="entry name" value="DUF7289"/>
    <property type="match status" value="1"/>
</dbReference>
<dbReference type="OrthoDB" id="282668at2157"/>
<dbReference type="AlphaFoldDB" id="A0A830EV65"/>
<keyword evidence="2" id="KW-1185">Reference proteome</keyword>
<evidence type="ECO:0000313" key="1">
    <source>
        <dbReference type="EMBL" id="GGL32918.1"/>
    </source>
</evidence>
<organism evidence="1 2">
    <name type="scientific">Halarchaeum grantii</name>
    <dbReference type="NCBI Taxonomy" id="1193105"/>
    <lineage>
        <taxon>Archaea</taxon>
        <taxon>Methanobacteriati</taxon>
        <taxon>Methanobacteriota</taxon>
        <taxon>Stenosarchaea group</taxon>
        <taxon>Halobacteria</taxon>
        <taxon>Halobacteriales</taxon>
        <taxon>Halobacteriaceae</taxon>
    </lineage>
</organism>
<comment type="caution">
    <text evidence="1">The sequence shown here is derived from an EMBL/GenBank/DDBJ whole genome shotgun (WGS) entry which is preliminary data.</text>
</comment>
<reference evidence="1 2" key="1">
    <citation type="journal article" date="2019" name="Int. J. Syst. Evol. Microbiol.">
        <title>The Global Catalogue of Microorganisms (GCM) 10K type strain sequencing project: providing services to taxonomists for standard genome sequencing and annotation.</title>
        <authorList>
            <consortium name="The Broad Institute Genomics Platform"/>
            <consortium name="The Broad Institute Genome Sequencing Center for Infectious Disease"/>
            <person name="Wu L."/>
            <person name="Ma J."/>
        </authorList>
    </citation>
    <scope>NUCLEOTIDE SEQUENCE [LARGE SCALE GENOMIC DNA]</scope>
    <source>
        <strain evidence="1 2">JCM 19585</strain>
    </source>
</reference>
<evidence type="ECO:0008006" key="3">
    <source>
        <dbReference type="Google" id="ProtNLM"/>
    </source>
</evidence>
<name>A0A830EV65_9EURY</name>
<dbReference type="Proteomes" id="UP000628840">
    <property type="component" value="Unassembled WGS sequence"/>
</dbReference>
<protein>
    <recommendedName>
        <fullName evidence="3">Type IV pilin</fullName>
    </recommendedName>
</protein>
<gene>
    <name evidence="1" type="ORF">GCM10009037_15740</name>
</gene>
<dbReference type="EMBL" id="BMPF01000002">
    <property type="protein sequence ID" value="GGL32918.1"/>
    <property type="molecule type" value="Genomic_DNA"/>
</dbReference>
<dbReference type="InterPro" id="IPR055713">
    <property type="entry name" value="DUF7289"/>
</dbReference>
<sequence>MSRGQSHVVGIVLLLGLAMLSLTTITAGVGVVVDDTAAGADATRVATALDDAFRPTALAGTRTVPVPFADGDLHTESRTISVLDANGTAVYEARTNAVVFDAAGHGVTSLAGATLVRSGDWAQVRRGLPVTVGEDVLVVGAVRVRGDVAVAGTGGTGARLETTVAHERRALGPGDYRLAVETDHPEAFASYYAERNVTVTTRPGGGDAGRASVELDFPPTRHAYVVVHDVEVAT</sequence>
<evidence type="ECO:0000313" key="2">
    <source>
        <dbReference type="Proteomes" id="UP000628840"/>
    </source>
</evidence>
<proteinExistence type="predicted"/>
<dbReference type="RefSeq" id="WP_188882182.1">
    <property type="nucleotide sequence ID" value="NZ_BMPF01000002.1"/>
</dbReference>